<keyword evidence="8 11" id="KW-0443">Lipid metabolism</keyword>
<dbReference type="GO" id="GO:0080019">
    <property type="term" value="F:alcohol-forming very long-chain fatty acyl-CoA reductase activity"/>
    <property type="evidence" value="ECO:0007669"/>
    <property type="project" value="InterPro"/>
</dbReference>
<evidence type="ECO:0000256" key="8">
    <source>
        <dbReference type="ARBA" id="ARBA00023098"/>
    </source>
</evidence>
<proteinExistence type="inferred from homology"/>
<gene>
    <name evidence="15" type="primary">LOC117150964</name>
</gene>
<comment type="catalytic activity">
    <reaction evidence="10 11">
        <text>a long-chain fatty acyl-CoA + 2 NADPH + 2 H(+) = a long-chain primary fatty alcohol + 2 NADP(+) + CoA</text>
        <dbReference type="Rhea" id="RHEA:52716"/>
        <dbReference type="ChEBI" id="CHEBI:15378"/>
        <dbReference type="ChEBI" id="CHEBI:57287"/>
        <dbReference type="ChEBI" id="CHEBI:57783"/>
        <dbReference type="ChEBI" id="CHEBI:58349"/>
        <dbReference type="ChEBI" id="CHEBI:77396"/>
        <dbReference type="ChEBI" id="CHEBI:83139"/>
        <dbReference type="EC" id="1.2.1.84"/>
    </reaction>
</comment>
<evidence type="ECO:0000256" key="4">
    <source>
        <dbReference type="ARBA" id="ARBA00022692"/>
    </source>
</evidence>
<keyword evidence="7 11" id="KW-0560">Oxidoreductase</keyword>
<evidence type="ECO:0000256" key="10">
    <source>
        <dbReference type="ARBA" id="ARBA00052530"/>
    </source>
</evidence>
<keyword evidence="4 11" id="KW-0812">Transmembrane</keyword>
<evidence type="ECO:0000256" key="9">
    <source>
        <dbReference type="ARBA" id="ARBA00023136"/>
    </source>
</evidence>
<evidence type="ECO:0000259" key="13">
    <source>
        <dbReference type="Pfam" id="PF07993"/>
    </source>
</evidence>
<evidence type="ECO:0000313" key="15">
    <source>
        <dbReference type="RefSeq" id="XP_033174035.1"/>
    </source>
</evidence>
<dbReference type="CDD" id="cd05236">
    <property type="entry name" value="FAR-N_SDR_e"/>
    <property type="match status" value="1"/>
</dbReference>
<feature type="domain" description="Thioester reductase (TE)" evidence="13">
    <location>
        <begin position="16"/>
        <end position="286"/>
    </location>
</feature>
<dbReference type="RefSeq" id="XP_033174035.1">
    <property type="nucleotide sequence ID" value="XM_033318144.1"/>
</dbReference>
<evidence type="ECO:0000313" key="14">
    <source>
        <dbReference type="Proteomes" id="UP000515162"/>
    </source>
</evidence>
<dbReference type="CDD" id="cd09071">
    <property type="entry name" value="FAR_C"/>
    <property type="match status" value="1"/>
</dbReference>
<reference evidence="15" key="1">
    <citation type="submission" date="2025-08" db="UniProtKB">
        <authorList>
            <consortium name="RefSeq"/>
        </authorList>
    </citation>
    <scope>IDENTIFICATION</scope>
    <source>
        <strain evidence="15">Mau12</strain>
        <tissue evidence="15">Whole Body</tissue>
    </source>
</reference>
<organism evidence="14 15">
    <name type="scientific">Drosophila mauritiana</name>
    <name type="common">Fruit fly</name>
    <dbReference type="NCBI Taxonomy" id="7226"/>
    <lineage>
        <taxon>Eukaryota</taxon>
        <taxon>Metazoa</taxon>
        <taxon>Ecdysozoa</taxon>
        <taxon>Arthropoda</taxon>
        <taxon>Hexapoda</taxon>
        <taxon>Insecta</taxon>
        <taxon>Pterygota</taxon>
        <taxon>Neoptera</taxon>
        <taxon>Endopterygota</taxon>
        <taxon>Diptera</taxon>
        <taxon>Brachycera</taxon>
        <taxon>Muscomorpha</taxon>
        <taxon>Ephydroidea</taxon>
        <taxon>Drosophilidae</taxon>
        <taxon>Drosophila</taxon>
        <taxon>Sophophora</taxon>
    </lineage>
</organism>
<evidence type="ECO:0000256" key="1">
    <source>
        <dbReference type="ARBA" id="ARBA00004141"/>
    </source>
</evidence>
<dbReference type="PANTHER" id="PTHR11011">
    <property type="entry name" value="MALE STERILITY PROTEIN 2-RELATED"/>
    <property type="match status" value="1"/>
</dbReference>
<dbReference type="Pfam" id="PF07993">
    <property type="entry name" value="NAD_binding_4"/>
    <property type="match status" value="1"/>
</dbReference>
<dbReference type="Pfam" id="PF03015">
    <property type="entry name" value="Sterile"/>
    <property type="match status" value="1"/>
</dbReference>
<dbReference type="PANTHER" id="PTHR11011:SF60">
    <property type="entry name" value="FATTY ACYL-COA REDUCTASE-RELATED"/>
    <property type="match status" value="1"/>
</dbReference>
<dbReference type="InterPro" id="IPR026055">
    <property type="entry name" value="FAR"/>
</dbReference>
<dbReference type="GO" id="GO:0035336">
    <property type="term" value="P:long-chain fatty-acyl-CoA metabolic process"/>
    <property type="evidence" value="ECO:0007669"/>
    <property type="project" value="TreeGrafter"/>
</dbReference>
<sequence>MQTDILQFYRDKSVFVTGGTGFLGKVIIEKLLRSTDVRRVYLLVRPKKNDTVEGRFQAWKDEPVFEILLKAKPGALKLVTPISGDCSEPGLGLSDGDRRMVTADVQVIIHSAASIRFVEPLHRALNINTRATRLLIQLAKEMKGLKAFVHISTAFSNCPSQYIEERFYPEHLSCPVAKVLEFNETLSPDLMDKMAPALMGKFPNTYTYTKALAEQVIQMEGQDLPICVFRPAIILANFKEPMSGWIDNLHGIVALIYGNAHGILRLLYVNPKADALVVPGDYCANVALASGWQVAKNSESPSSSQLAAKKPPPIYTLATAKSNSITFGEAVKLGIAHNHKIPVTKTIWYPFAHFTTCPWLFKLGCIFYHLIPGFFFDLLLRIQGKKPILMRSYQKIHEALLLLFPFNGKTYEMDMKNTNQLWDSMSPEDRSIFPFDMATLNWEEYYSRILSGMRVFLFKESWDTLEVAKKRLFRFYVLHRFLQLVLCLALGKIVWILYSLIANNNIRSIEVTLPSPVADFPSI</sequence>
<dbReference type="SUPFAM" id="SSF51735">
    <property type="entry name" value="NAD(P)-binding Rossmann-fold domains"/>
    <property type="match status" value="1"/>
</dbReference>
<dbReference type="Proteomes" id="UP000515162">
    <property type="component" value="Chromosome 2L"/>
</dbReference>
<dbReference type="InterPro" id="IPR013120">
    <property type="entry name" value="FAR_NAD-bd"/>
</dbReference>
<accession>A0A6P8KUH0</accession>
<dbReference type="GO" id="GO:0102965">
    <property type="term" value="F:alcohol-forming long-chain fatty acyl-CoA reductase activity"/>
    <property type="evidence" value="ECO:0007669"/>
    <property type="project" value="UniProtKB-EC"/>
</dbReference>
<evidence type="ECO:0000256" key="3">
    <source>
        <dbReference type="ARBA" id="ARBA00022516"/>
    </source>
</evidence>
<feature type="domain" description="Fatty acyl-CoA reductase C-terminal" evidence="12">
    <location>
        <begin position="368"/>
        <end position="460"/>
    </location>
</feature>
<evidence type="ECO:0000256" key="2">
    <source>
        <dbReference type="ARBA" id="ARBA00005928"/>
    </source>
</evidence>
<keyword evidence="9 11" id="KW-0472">Membrane</keyword>
<comment type="subcellular location">
    <subcellularLocation>
        <location evidence="1">Membrane</location>
        <topology evidence="1">Multi-pass membrane protein</topology>
    </subcellularLocation>
</comment>
<protein>
    <recommendedName>
        <fullName evidence="11">Fatty acyl-CoA reductase</fullName>
        <ecNumber evidence="11">1.2.1.84</ecNumber>
    </recommendedName>
</protein>
<evidence type="ECO:0000256" key="5">
    <source>
        <dbReference type="ARBA" id="ARBA00022857"/>
    </source>
</evidence>
<dbReference type="AlphaFoldDB" id="A0A6P8KUH0"/>
<dbReference type="GO" id="GO:0016020">
    <property type="term" value="C:membrane"/>
    <property type="evidence" value="ECO:0007669"/>
    <property type="project" value="UniProtKB-SubCell"/>
</dbReference>
<dbReference type="GO" id="GO:0005777">
    <property type="term" value="C:peroxisome"/>
    <property type="evidence" value="ECO:0007669"/>
    <property type="project" value="TreeGrafter"/>
</dbReference>
<dbReference type="EC" id="1.2.1.84" evidence="11"/>
<keyword evidence="5 11" id="KW-0521">NADP</keyword>
<name>A0A6P8KUH0_DROMA</name>
<dbReference type="InterPro" id="IPR033640">
    <property type="entry name" value="FAR_C"/>
</dbReference>
<evidence type="ECO:0000259" key="12">
    <source>
        <dbReference type="Pfam" id="PF03015"/>
    </source>
</evidence>
<feature type="transmembrane region" description="Helical" evidence="11">
    <location>
        <begin position="481"/>
        <end position="501"/>
    </location>
</feature>
<evidence type="ECO:0000256" key="7">
    <source>
        <dbReference type="ARBA" id="ARBA00023002"/>
    </source>
</evidence>
<comment type="function">
    <text evidence="11">Catalyzes the reduction of fatty acyl-CoA to fatty alcohols.</text>
</comment>
<keyword evidence="3 11" id="KW-0444">Lipid biosynthesis</keyword>
<comment type="similarity">
    <text evidence="2 11">Belongs to the fatty acyl-CoA reductase family.</text>
</comment>
<keyword evidence="14" id="KW-1185">Reference proteome</keyword>
<dbReference type="InterPro" id="IPR036291">
    <property type="entry name" value="NAD(P)-bd_dom_sf"/>
</dbReference>
<dbReference type="FunFam" id="3.40.50.720:FF:000143">
    <property type="entry name" value="Fatty acyl-CoA reductase"/>
    <property type="match status" value="1"/>
</dbReference>
<keyword evidence="6 11" id="KW-1133">Transmembrane helix</keyword>
<dbReference type="Gene3D" id="3.40.50.720">
    <property type="entry name" value="NAD(P)-binding Rossmann-like Domain"/>
    <property type="match status" value="1"/>
</dbReference>
<evidence type="ECO:0000256" key="11">
    <source>
        <dbReference type="RuleBase" id="RU363097"/>
    </source>
</evidence>
<dbReference type="GeneID" id="117150964"/>
<evidence type="ECO:0000256" key="6">
    <source>
        <dbReference type="ARBA" id="ARBA00022989"/>
    </source>
</evidence>